<comment type="caution">
    <text evidence="5">The sequence shown here is derived from an EMBL/GenBank/DDBJ whole genome shotgun (WGS) entry which is preliminary data.</text>
</comment>
<feature type="region of interest" description="Disordered" evidence="4">
    <location>
        <begin position="221"/>
        <end position="262"/>
    </location>
</feature>
<evidence type="ECO:0000256" key="1">
    <source>
        <dbReference type="ARBA" id="ARBA00004123"/>
    </source>
</evidence>
<name>A0A9W4I1B0_9EURO</name>
<feature type="region of interest" description="Disordered" evidence="4">
    <location>
        <begin position="274"/>
        <end position="348"/>
    </location>
</feature>
<dbReference type="EMBL" id="CAJVPA010000011">
    <property type="protein sequence ID" value="CAG8221375.1"/>
    <property type="molecule type" value="Genomic_DNA"/>
</dbReference>
<dbReference type="PANTHER" id="PTHR13486">
    <property type="entry name" value="TELOMERE LENGTH AND SILENCING PROTEIN 1 TLS1 FAMILY MEMBER"/>
    <property type="match status" value="1"/>
</dbReference>
<feature type="region of interest" description="Disordered" evidence="4">
    <location>
        <begin position="1"/>
        <end position="96"/>
    </location>
</feature>
<comment type="subcellular location">
    <subcellularLocation>
        <location evidence="1">Nucleus</location>
    </subcellularLocation>
</comment>
<accession>A0A9W4I1B0</accession>
<evidence type="ECO:0008006" key="7">
    <source>
        <dbReference type="Google" id="ProtNLM"/>
    </source>
</evidence>
<feature type="compositionally biased region" description="Basic and acidic residues" evidence="4">
    <location>
        <begin position="285"/>
        <end position="304"/>
    </location>
</feature>
<dbReference type="PANTHER" id="PTHR13486:SF2">
    <property type="entry name" value="SPLICING FACTOR C9ORF78"/>
    <property type="match status" value="1"/>
</dbReference>
<dbReference type="Proteomes" id="UP001152646">
    <property type="component" value="Unassembled WGS sequence"/>
</dbReference>
<reference evidence="5" key="1">
    <citation type="submission" date="2021-07" db="EMBL/GenBank/DDBJ databases">
        <authorList>
            <person name="Branca A.L. A."/>
        </authorList>
    </citation>
    <scope>NUCLEOTIDE SEQUENCE</scope>
</reference>
<gene>
    <name evidence="5" type="ORF">PSALAMII_LOCUS97</name>
</gene>
<evidence type="ECO:0000313" key="6">
    <source>
        <dbReference type="Proteomes" id="UP001152646"/>
    </source>
</evidence>
<evidence type="ECO:0000256" key="3">
    <source>
        <dbReference type="ARBA" id="ARBA00023242"/>
    </source>
</evidence>
<protein>
    <recommendedName>
        <fullName evidence="7">Hepatocellular carcinoma-associated antigen 59-domain-containing protein</fullName>
    </recommendedName>
</protein>
<keyword evidence="3" id="KW-0539">Nucleus</keyword>
<dbReference type="GO" id="GO:0000398">
    <property type="term" value="P:mRNA splicing, via spliceosome"/>
    <property type="evidence" value="ECO:0007669"/>
    <property type="project" value="TreeGrafter"/>
</dbReference>
<evidence type="ECO:0000313" key="5">
    <source>
        <dbReference type="EMBL" id="CAG8221375.1"/>
    </source>
</evidence>
<dbReference type="AlphaFoldDB" id="A0A9W4I1B0"/>
<dbReference type="InterPro" id="IPR010756">
    <property type="entry name" value="Tls1-like"/>
</dbReference>
<feature type="compositionally biased region" description="Polar residues" evidence="4">
    <location>
        <begin position="44"/>
        <end position="57"/>
    </location>
</feature>
<organism evidence="5 6">
    <name type="scientific">Penicillium salamii</name>
    <dbReference type="NCBI Taxonomy" id="1612424"/>
    <lineage>
        <taxon>Eukaryota</taxon>
        <taxon>Fungi</taxon>
        <taxon>Dikarya</taxon>
        <taxon>Ascomycota</taxon>
        <taxon>Pezizomycotina</taxon>
        <taxon>Eurotiomycetes</taxon>
        <taxon>Eurotiomycetidae</taxon>
        <taxon>Eurotiales</taxon>
        <taxon>Aspergillaceae</taxon>
        <taxon>Penicillium</taxon>
    </lineage>
</organism>
<sequence length="348" mass="38632">MDSTADTVPTEALFRPAKKRKFARRRADPETEDAADADPALVASDQNDNATPTQPSYKNARRPRVMRKGGIGFSAKSQLGHGHGQQLALAPTAGDPEEDKIRAMNERFTGYTGQSDDVDRHMYEAPLAIKIGSCVGWTNKIRMEYIDSEMAKRYQPHAQVPNSDIAQPTSKEVTANLSFHGQQQQQQREPASLGKLHEIDLGQEATLRNIARTEAATRKLAGDEDFPSGDADIVSGATRSAPGGKSRRARQQRTDADIERDRLVEEVLRESKLDVYDEYEDDSRPDDPQAADDRIAEQFRRDFMDAMQSRRRLRATKPVAKDEGPKGPKLGGSRSARAAMRETQTGKK</sequence>
<dbReference type="GO" id="GO:0005681">
    <property type="term" value="C:spliceosomal complex"/>
    <property type="evidence" value="ECO:0007669"/>
    <property type="project" value="TreeGrafter"/>
</dbReference>
<comment type="similarity">
    <text evidence="2">Belongs to the TLS1 family.</text>
</comment>
<evidence type="ECO:0000256" key="2">
    <source>
        <dbReference type="ARBA" id="ARBA00007643"/>
    </source>
</evidence>
<feature type="compositionally biased region" description="Basic and acidic residues" evidence="4">
    <location>
        <begin position="252"/>
        <end position="262"/>
    </location>
</feature>
<proteinExistence type="inferred from homology"/>
<dbReference type="Pfam" id="PF07052">
    <property type="entry name" value="Hep_59"/>
    <property type="match status" value="1"/>
</dbReference>
<dbReference type="OrthoDB" id="5627at2759"/>
<evidence type="ECO:0000256" key="4">
    <source>
        <dbReference type="SAM" id="MobiDB-lite"/>
    </source>
</evidence>